<sequence length="96" mass="10876">MQNCKIFVKCHQLRIHDSNNSEIFPTIDSQNAIIEGCSNLIFKNEDIQVNDFDSPGSVSSNYTKSGIEQKDQDLYKQLQSADKLQDLLANITAFLH</sequence>
<proteinExistence type="predicted"/>
<reference evidence="2 3" key="1">
    <citation type="journal article" date="2016" name="Proc. Natl. Acad. Sci. U.S.A.">
        <title>Comparative genomics of biotechnologically important yeasts.</title>
        <authorList>
            <person name="Riley R."/>
            <person name="Haridas S."/>
            <person name="Wolfe K.H."/>
            <person name="Lopes M.R."/>
            <person name="Hittinger C.T."/>
            <person name="Goeker M."/>
            <person name="Salamov A.A."/>
            <person name="Wisecaver J.H."/>
            <person name="Long T.M."/>
            <person name="Calvey C.H."/>
            <person name="Aerts A.L."/>
            <person name="Barry K.W."/>
            <person name="Choi C."/>
            <person name="Clum A."/>
            <person name="Coughlan A.Y."/>
            <person name="Deshpande S."/>
            <person name="Douglass A.P."/>
            <person name="Hanson S.J."/>
            <person name="Klenk H.-P."/>
            <person name="LaButti K.M."/>
            <person name="Lapidus A."/>
            <person name="Lindquist E.A."/>
            <person name="Lipzen A.M."/>
            <person name="Meier-Kolthoff J.P."/>
            <person name="Ohm R.A."/>
            <person name="Otillar R.P."/>
            <person name="Pangilinan J.L."/>
            <person name="Peng Y."/>
            <person name="Rokas A."/>
            <person name="Rosa C.A."/>
            <person name="Scheuner C."/>
            <person name="Sibirny A.A."/>
            <person name="Slot J.C."/>
            <person name="Stielow J.B."/>
            <person name="Sun H."/>
            <person name="Kurtzman C.P."/>
            <person name="Blackwell M."/>
            <person name="Grigoriev I.V."/>
            <person name="Jeffries T.W."/>
        </authorList>
    </citation>
    <scope>NUCLEOTIDE SEQUENCE [LARGE SCALE GENOMIC DNA]</scope>
    <source>
        <strain evidence="3">ATCC 58044 / CBS 1984 / NCYC 433 / NRRL Y-366-8</strain>
    </source>
</reference>
<accession>A0A1E3NVB8</accession>
<feature type="domain" description="Tubulin binding cofactor C-like" evidence="1">
    <location>
        <begin position="2"/>
        <end position="48"/>
    </location>
</feature>
<dbReference type="Pfam" id="PF07986">
    <property type="entry name" value="TBCC"/>
    <property type="match status" value="1"/>
</dbReference>
<evidence type="ECO:0000259" key="1">
    <source>
        <dbReference type="Pfam" id="PF07986"/>
    </source>
</evidence>
<dbReference type="Gene3D" id="2.160.20.70">
    <property type="match status" value="1"/>
</dbReference>
<dbReference type="GeneID" id="30203834"/>
<dbReference type="RefSeq" id="XP_019036241.1">
    <property type="nucleotide sequence ID" value="XM_019186588.1"/>
</dbReference>
<dbReference type="Proteomes" id="UP000094112">
    <property type="component" value="Unassembled WGS sequence"/>
</dbReference>
<evidence type="ECO:0000313" key="2">
    <source>
        <dbReference type="EMBL" id="ODQ57034.1"/>
    </source>
</evidence>
<evidence type="ECO:0000313" key="3">
    <source>
        <dbReference type="Proteomes" id="UP000094112"/>
    </source>
</evidence>
<dbReference type="InterPro" id="IPR016098">
    <property type="entry name" value="CAP/MinC_C"/>
</dbReference>
<gene>
    <name evidence="2" type="ORF">WICANDRAFT_97540</name>
</gene>
<dbReference type="EMBL" id="KV454214">
    <property type="protein sequence ID" value="ODQ57034.1"/>
    <property type="molecule type" value="Genomic_DNA"/>
</dbReference>
<protein>
    <recommendedName>
        <fullName evidence="1">Tubulin binding cofactor C-like domain-containing protein</fullName>
    </recommendedName>
</protein>
<dbReference type="AlphaFoldDB" id="A0A1E3NVB8"/>
<organism evidence="2 3">
    <name type="scientific">Wickerhamomyces anomalus (strain ATCC 58044 / CBS 1984 / NCYC 433 / NRRL Y-366-8)</name>
    <name type="common">Yeast</name>
    <name type="synonym">Hansenula anomala</name>
    <dbReference type="NCBI Taxonomy" id="683960"/>
    <lineage>
        <taxon>Eukaryota</taxon>
        <taxon>Fungi</taxon>
        <taxon>Dikarya</taxon>
        <taxon>Ascomycota</taxon>
        <taxon>Saccharomycotina</taxon>
        <taxon>Saccharomycetes</taxon>
        <taxon>Phaffomycetales</taxon>
        <taxon>Wickerhamomycetaceae</taxon>
        <taxon>Wickerhamomyces</taxon>
    </lineage>
</organism>
<keyword evidence="3" id="KW-1185">Reference proteome</keyword>
<dbReference type="OrthoDB" id="194775at2759"/>
<dbReference type="InterPro" id="IPR012945">
    <property type="entry name" value="Tubulin-bd_cofactor_C_dom"/>
</dbReference>
<name>A0A1E3NVB8_WICAA</name>